<name>A0A8T0XTM9_PANVG</name>
<dbReference type="EMBL" id="CM029037">
    <property type="protein sequence ID" value="KAG2660494.1"/>
    <property type="molecule type" value="Genomic_DNA"/>
</dbReference>
<evidence type="ECO:0000313" key="2">
    <source>
        <dbReference type="EMBL" id="KAG2660494.1"/>
    </source>
</evidence>
<feature type="compositionally biased region" description="Basic and acidic residues" evidence="1">
    <location>
        <begin position="73"/>
        <end position="88"/>
    </location>
</feature>
<protein>
    <submittedName>
        <fullName evidence="2">Uncharacterized protein</fullName>
    </submittedName>
</protein>
<proteinExistence type="predicted"/>
<feature type="region of interest" description="Disordered" evidence="1">
    <location>
        <begin position="23"/>
        <end position="123"/>
    </location>
</feature>
<accession>A0A8T0XTM9</accession>
<organism evidence="2 3">
    <name type="scientific">Panicum virgatum</name>
    <name type="common">Blackwell switchgrass</name>
    <dbReference type="NCBI Taxonomy" id="38727"/>
    <lineage>
        <taxon>Eukaryota</taxon>
        <taxon>Viridiplantae</taxon>
        <taxon>Streptophyta</taxon>
        <taxon>Embryophyta</taxon>
        <taxon>Tracheophyta</taxon>
        <taxon>Spermatophyta</taxon>
        <taxon>Magnoliopsida</taxon>
        <taxon>Liliopsida</taxon>
        <taxon>Poales</taxon>
        <taxon>Poaceae</taxon>
        <taxon>PACMAD clade</taxon>
        <taxon>Panicoideae</taxon>
        <taxon>Panicodae</taxon>
        <taxon>Paniceae</taxon>
        <taxon>Panicinae</taxon>
        <taxon>Panicum</taxon>
        <taxon>Panicum sect. Hiantes</taxon>
    </lineage>
</organism>
<reference evidence="2" key="1">
    <citation type="submission" date="2020-05" db="EMBL/GenBank/DDBJ databases">
        <title>WGS assembly of Panicum virgatum.</title>
        <authorList>
            <person name="Lovell J.T."/>
            <person name="Jenkins J."/>
            <person name="Shu S."/>
            <person name="Juenger T.E."/>
            <person name="Schmutz J."/>
        </authorList>
    </citation>
    <scope>NUCLEOTIDE SEQUENCE</scope>
    <source>
        <strain evidence="2">AP13</strain>
    </source>
</reference>
<dbReference type="Proteomes" id="UP000823388">
    <property type="component" value="Chromosome 1K"/>
</dbReference>
<keyword evidence="3" id="KW-1185">Reference proteome</keyword>
<sequence length="123" mass="14112">MQRIKGLPWRYPRRTKPACLPARRIIMPTSTPIRKQSSVTQAQAGQRGRARHQDPTRQDPNCAPRQRFSLLPARERGPIERGRRRAQEQEEEDEEEPTTGWDGRGEGGGMPCGWPEWNCSPLL</sequence>
<evidence type="ECO:0000256" key="1">
    <source>
        <dbReference type="SAM" id="MobiDB-lite"/>
    </source>
</evidence>
<comment type="caution">
    <text evidence="2">The sequence shown here is derived from an EMBL/GenBank/DDBJ whole genome shotgun (WGS) entry which is preliminary data.</text>
</comment>
<dbReference type="AlphaFoldDB" id="A0A8T0XTM9"/>
<feature type="compositionally biased region" description="Polar residues" evidence="1">
    <location>
        <begin position="28"/>
        <end position="44"/>
    </location>
</feature>
<gene>
    <name evidence="2" type="ORF">PVAP13_1KG444700</name>
</gene>
<evidence type="ECO:0000313" key="3">
    <source>
        <dbReference type="Proteomes" id="UP000823388"/>
    </source>
</evidence>